<accession>A0A918GZQ2</accession>
<dbReference type="RefSeq" id="WP_019890093.1">
    <property type="nucleotide sequence ID" value="NZ_BMQQ01000002.1"/>
</dbReference>
<dbReference type="Pfam" id="PF00550">
    <property type="entry name" value="PP-binding"/>
    <property type="match status" value="1"/>
</dbReference>
<dbReference type="PROSITE" id="PS50075">
    <property type="entry name" value="CARRIER"/>
    <property type="match status" value="1"/>
</dbReference>
<evidence type="ECO:0000259" key="1">
    <source>
        <dbReference type="PROSITE" id="PS50075"/>
    </source>
</evidence>
<dbReference type="Proteomes" id="UP000619486">
    <property type="component" value="Unassembled WGS sequence"/>
</dbReference>
<comment type="caution">
    <text evidence="2">The sequence shown here is derived from an EMBL/GenBank/DDBJ whole genome shotgun (WGS) entry which is preliminary data.</text>
</comment>
<reference evidence="2" key="2">
    <citation type="submission" date="2020-09" db="EMBL/GenBank/DDBJ databases">
        <authorList>
            <person name="Sun Q."/>
            <person name="Ohkuma M."/>
        </authorList>
    </citation>
    <scope>NUCLEOTIDE SEQUENCE</scope>
    <source>
        <strain evidence="2">JCM 3172</strain>
    </source>
</reference>
<evidence type="ECO:0000313" key="2">
    <source>
        <dbReference type="EMBL" id="GGT19282.1"/>
    </source>
</evidence>
<protein>
    <submittedName>
        <fullName evidence="2">Actinorhodin polyketide synthase acyl carrier protein</fullName>
    </submittedName>
</protein>
<dbReference type="InterPro" id="IPR009081">
    <property type="entry name" value="PP-bd_ACP"/>
</dbReference>
<gene>
    <name evidence="2" type="ORF">GCM10014713_10320</name>
</gene>
<dbReference type="SUPFAM" id="SSF47336">
    <property type="entry name" value="ACP-like"/>
    <property type="match status" value="1"/>
</dbReference>
<dbReference type="Gene3D" id="1.10.1200.10">
    <property type="entry name" value="ACP-like"/>
    <property type="match status" value="1"/>
</dbReference>
<feature type="domain" description="Carrier" evidence="1">
    <location>
        <begin position="11"/>
        <end position="88"/>
    </location>
</feature>
<reference evidence="2" key="1">
    <citation type="journal article" date="2014" name="Int. J. Syst. Evol. Microbiol.">
        <title>Complete genome sequence of Corynebacterium casei LMG S-19264T (=DSM 44701T), isolated from a smear-ripened cheese.</title>
        <authorList>
            <consortium name="US DOE Joint Genome Institute (JGI-PGF)"/>
            <person name="Walter F."/>
            <person name="Albersmeier A."/>
            <person name="Kalinowski J."/>
            <person name="Ruckert C."/>
        </authorList>
    </citation>
    <scope>NUCLEOTIDE SEQUENCE</scope>
    <source>
        <strain evidence="2">JCM 3172</strain>
    </source>
</reference>
<dbReference type="AlphaFoldDB" id="A0A918GZQ2"/>
<proteinExistence type="predicted"/>
<name>A0A918GZQ2_9ACTN</name>
<dbReference type="InterPro" id="IPR036736">
    <property type="entry name" value="ACP-like_sf"/>
</dbReference>
<sequence>MTSEATTTVAAFTLDDLKRILLSAAGADESVDMDGDILDALFTDLGYDSLALLETAAVISREYGVELSDDAVTAVTTPRGFVELVNSA</sequence>
<keyword evidence="3" id="KW-1185">Reference proteome</keyword>
<organism evidence="2 3">
    <name type="scientific">Streptomyces purpureus</name>
    <dbReference type="NCBI Taxonomy" id="1951"/>
    <lineage>
        <taxon>Bacteria</taxon>
        <taxon>Bacillati</taxon>
        <taxon>Actinomycetota</taxon>
        <taxon>Actinomycetes</taxon>
        <taxon>Kitasatosporales</taxon>
        <taxon>Streptomycetaceae</taxon>
        <taxon>Streptomyces</taxon>
    </lineage>
</organism>
<evidence type="ECO:0000313" key="3">
    <source>
        <dbReference type="Proteomes" id="UP000619486"/>
    </source>
</evidence>
<dbReference type="EMBL" id="BMQQ01000002">
    <property type="protein sequence ID" value="GGT19282.1"/>
    <property type="molecule type" value="Genomic_DNA"/>
</dbReference>